<feature type="transmembrane region" description="Helical" evidence="1">
    <location>
        <begin position="38"/>
        <end position="54"/>
    </location>
</feature>
<evidence type="ECO:0000256" key="1">
    <source>
        <dbReference type="SAM" id="Phobius"/>
    </source>
</evidence>
<feature type="transmembrane region" description="Helical" evidence="1">
    <location>
        <begin position="60"/>
        <end position="79"/>
    </location>
</feature>
<evidence type="ECO:0000313" key="3">
    <source>
        <dbReference type="Proteomes" id="UP000003803"/>
    </source>
</evidence>
<dbReference type="HOGENOM" id="CLU_1923178_0_0_9"/>
<sequence>MFAEGNLTIIGLVLYSITIWALLVVCSDTRYKHKVPKNAWICIMLVLSVLFTLFEVRTGVGGFTLVAIVVGLLEAWVLYATGDIRLSSEEYCSVVDAIMIFFEKKTSALIIRNIVLLAFAVSVICAAAVLY</sequence>
<reference evidence="2" key="2">
    <citation type="submission" date="2013-09" db="EMBL/GenBank/DDBJ databases">
        <title>Draft genome sequence of Anaerotruncus colihominis(DSM 17241).</title>
        <authorList>
            <person name="Sudarsanam P."/>
            <person name="Ley R."/>
            <person name="Guruge J."/>
            <person name="Turnbaugh P.J."/>
            <person name="Mahowald M."/>
            <person name="Liep D."/>
            <person name="Gordon J."/>
        </authorList>
    </citation>
    <scope>NUCLEOTIDE SEQUENCE</scope>
    <source>
        <strain evidence="2">DSM 17241</strain>
    </source>
</reference>
<organism evidence="2 3">
    <name type="scientific">Anaerotruncus colihominis DSM 17241</name>
    <dbReference type="NCBI Taxonomy" id="445972"/>
    <lineage>
        <taxon>Bacteria</taxon>
        <taxon>Bacillati</taxon>
        <taxon>Bacillota</taxon>
        <taxon>Clostridia</taxon>
        <taxon>Eubacteriales</taxon>
        <taxon>Oscillospiraceae</taxon>
        <taxon>Anaerotruncus</taxon>
    </lineage>
</organism>
<name>B0PE62_9FIRM</name>
<protein>
    <submittedName>
        <fullName evidence="2">Uncharacterized protein</fullName>
    </submittedName>
</protein>
<dbReference type="Proteomes" id="UP000003803">
    <property type="component" value="Unassembled WGS sequence"/>
</dbReference>
<accession>B0PE62</accession>
<feature type="transmembrane region" description="Helical" evidence="1">
    <location>
        <begin position="109"/>
        <end position="130"/>
    </location>
</feature>
<gene>
    <name evidence="2" type="ORF">ANACOL_02847</name>
</gene>
<dbReference type="AlphaFoldDB" id="B0PE62"/>
<keyword evidence="3" id="KW-1185">Reference proteome</keyword>
<evidence type="ECO:0000313" key="2">
    <source>
        <dbReference type="EMBL" id="EDS10251.1"/>
    </source>
</evidence>
<reference evidence="2" key="1">
    <citation type="submission" date="2007-11" db="EMBL/GenBank/DDBJ databases">
        <authorList>
            <person name="Fulton L."/>
            <person name="Clifton S."/>
            <person name="Fulton B."/>
            <person name="Xu J."/>
            <person name="Minx P."/>
            <person name="Pepin K.H."/>
            <person name="Johnson M."/>
            <person name="Thiruvilangam P."/>
            <person name="Bhonagiri V."/>
            <person name="Nash W.E."/>
            <person name="Mardis E.R."/>
            <person name="Wilson R.K."/>
        </authorList>
    </citation>
    <scope>NUCLEOTIDE SEQUENCE [LARGE SCALE GENOMIC DNA]</scope>
    <source>
        <strain evidence="2">DSM 17241</strain>
    </source>
</reference>
<comment type="caution">
    <text evidence="2">The sequence shown here is derived from an EMBL/GenBank/DDBJ whole genome shotgun (WGS) entry which is preliminary data.</text>
</comment>
<feature type="transmembrane region" description="Helical" evidence="1">
    <location>
        <begin position="6"/>
        <end position="26"/>
    </location>
</feature>
<keyword evidence="1" id="KW-0472">Membrane</keyword>
<dbReference type="EMBL" id="ABGD02000024">
    <property type="protein sequence ID" value="EDS10251.1"/>
    <property type="molecule type" value="Genomic_DNA"/>
</dbReference>
<proteinExistence type="predicted"/>
<keyword evidence="1" id="KW-0812">Transmembrane</keyword>
<keyword evidence="1" id="KW-1133">Transmembrane helix</keyword>